<dbReference type="Proteomes" id="UP001206639">
    <property type="component" value="Unassembled WGS sequence"/>
</dbReference>
<dbReference type="SUPFAM" id="SSF54909">
    <property type="entry name" value="Dimeric alpha+beta barrel"/>
    <property type="match status" value="1"/>
</dbReference>
<keyword evidence="1" id="KW-0560">Oxidoreductase</keyword>
<evidence type="ECO:0000313" key="1">
    <source>
        <dbReference type="EMBL" id="MCT7660720.1"/>
    </source>
</evidence>
<comment type="caution">
    <text evidence="1">The sequence shown here is derived from an EMBL/GenBank/DDBJ whole genome shotgun (WGS) entry which is preliminary data.</text>
</comment>
<organism evidence="1 2">
    <name type="scientific">Mycobacterium deserti</name>
    <dbReference type="NCBI Taxonomy" id="2978347"/>
    <lineage>
        <taxon>Bacteria</taxon>
        <taxon>Bacillati</taxon>
        <taxon>Actinomycetota</taxon>
        <taxon>Actinomycetes</taxon>
        <taxon>Mycobacteriales</taxon>
        <taxon>Mycobacteriaceae</taxon>
        <taxon>Mycobacterium</taxon>
    </lineage>
</organism>
<proteinExistence type="predicted"/>
<dbReference type="Gene3D" id="3.30.70.100">
    <property type="match status" value="1"/>
</dbReference>
<evidence type="ECO:0000313" key="2">
    <source>
        <dbReference type="Proteomes" id="UP001206639"/>
    </source>
</evidence>
<reference evidence="2" key="1">
    <citation type="submission" date="2023-07" db="EMBL/GenBank/DDBJ databases">
        <authorList>
            <person name="Deng Y."/>
            <person name="Zhang Y.-Q."/>
        </authorList>
    </citation>
    <scope>NUCLEOTIDE SEQUENCE [LARGE SCALE GENOMIC DNA]</scope>
    <source>
        <strain evidence="2">CPCC 205710</strain>
    </source>
</reference>
<accession>A0ABT2MHZ3</accession>
<gene>
    <name evidence="1" type="ORF">N4S67_20155</name>
</gene>
<dbReference type="EMBL" id="JAODWD010000005">
    <property type="protein sequence ID" value="MCT7660720.1"/>
    <property type="molecule type" value="Genomic_DNA"/>
</dbReference>
<dbReference type="InterPro" id="IPR011008">
    <property type="entry name" value="Dimeric_a/b-barrel"/>
</dbReference>
<protein>
    <submittedName>
        <fullName evidence="1">Antibiotic biosynthesis monooxygenase</fullName>
    </submittedName>
</protein>
<sequence>MTVDPSRNFATLLVTFRVDPAHIEDLQNILVESSQHQLGRPGFVACTLHRSADNTTIVEYLQYETKEDLAVMQKATEGTHQMPPFPIEVDHTLLDVVDVLHAVQKP</sequence>
<dbReference type="RefSeq" id="WP_260994798.1">
    <property type="nucleotide sequence ID" value="NZ_JAODWD010000005.1"/>
</dbReference>
<keyword evidence="2" id="KW-1185">Reference proteome</keyword>
<keyword evidence="1" id="KW-0503">Monooxygenase</keyword>
<name>A0ABT2MHZ3_9MYCO</name>
<dbReference type="GO" id="GO:0004497">
    <property type="term" value="F:monooxygenase activity"/>
    <property type="evidence" value="ECO:0007669"/>
    <property type="project" value="UniProtKB-KW"/>
</dbReference>